<feature type="domain" description="Carbohydrate kinase PfkB" evidence="2">
    <location>
        <begin position="8"/>
        <end position="141"/>
    </location>
</feature>
<dbReference type="Proteomes" id="UP000827092">
    <property type="component" value="Unassembled WGS sequence"/>
</dbReference>
<name>A0AAV6UNB2_9ARAC</name>
<comment type="caution">
    <text evidence="3">The sequence shown here is derived from an EMBL/GenBank/DDBJ whole genome shotgun (WGS) entry which is preliminary data.</text>
</comment>
<dbReference type="AlphaFoldDB" id="A0AAV6UNB2"/>
<accession>A0AAV6UNB2</accession>
<evidence type="ECO:0000256" key="1">
    <source>
        <dbReference type="ARBA" id="ARBA00022723"/>
    </source>
</evidence>
<dbReference type="PANTHER" id="PTHR42909">
    <property type="entry name" value="ZGC:136858"/>
    <property type="match status" value="1"/>
</dbReference>
<dbReference type="GO" id="GO:0046872">
    <property type="term" value="F:metal ion binding"/>
    <property type="evidence" value="ECO:0007669"/>
    <property type="project" value="UniProtKB-KW"/>
</dbReference>
<dbReference type="Pfam" id="PF00294">
    <property type="entry name" value="PfkB"/>
    <property type="match status" value="1"/>
</dbReference>
<dbReference type="SUPFAM" id="SSF53613">
    <property type="entry name" value="Ribokinase-like"/>
    <property type="match status" value="1"/>
</dbReference>
<evidence type="ECO:0000313" key="4">
    <source>
        <dbReference type="Proteomes" id="UP000827092"/>
    </source>
</evidence>
<keyword evidence="1" id="KW-0479">Metal-binding</keyword>
<dbReference type="GO" id="GO:0016798">
    <property type="term" value="F:hydrolase activity, acting on glycosyl bonds"/>
    <property type="evidence" value="ECO:0007669"/>
    <property type="project" value="TreeGrafter"/>
</dbReference>
<gene>
    <name evidence="3" type="ORF">JTE90_014586</name>
</gene>
<reference evidence="3 4" key="1">
    <citation type="journal article" date="2022" name="Nat. Ecol. Evol.">
        <title>A masculinizing supergene underlies an exaggerated male reproductive morph in a spider.</title>
        <authorList>
            <person name="Hendrickx F."/>
            <person name="De Corte Z."/>
            <person name="Sonet G."/>
            <person name="Van Belleghem S.M."/>
            <person name="Kostlbacher S."/>
            <person name="Vangestel C."/>
        </authorList>
    </citation>
    <scope>NUCLEOTIDE SEQUENCE [LARGE SCALE GENOMIC DNA]</scope>
    <source>
        <strain evidence="3">W744_W776</strain>
    </source>
</reference>
<dbReference type="PANTHER" id="PTHR42909:SF1">
    <property type="entry name" value="CARBOHYDRATE KINASE PFKB DOMAIN-CONTAINING PROTEIN"/>
    <property type="match status" value="1"/>
</dbReference>
<protein>
    <recommendedName>
        <fullName evidence="2">Carbohydrate kinase PfkB domain-containing protein</fullName>
    </recommendedName>
</protein>
<keyword evidence="4" id="KW-1185">Reference proteome</keyword>
<dbReference type="GO" id="GO:0004730">
    <property type="term" value="F:pseudouridylate synthase activity"/>
    <property type="evidence" value="ECO:0007669"/>
    <property type="project" value="TreeGrafter"/>
</dbReference>
<evidence type="ECO:0000259" key="2">
    <source>
        <dbReference type="Pfam" id="PF00294"/>
    </source>
</evidence>
<dbReference type="EMBL" id="JAFNEN010000347">
    <property type="protein sequence ID" value="KAG8185111.1"/>
    <property type="molecule type" value="Genomic_DNA"/>
</dbReference>
<dbReference type="InterPro" id="IPR029056">
    <property type="entry name" value="Ribokinase-like"/>
</dbReference>
<dbReference type="GO" id="GO:0005737">
    <property type="term" value="C:cytoplasm"/>
    <property type="evidence" value="ECO:0007669"/>
    <property type="project" value="TreeGrafter"/>
</dbReference>
<sequence length="151" mass="16403">MDGRTLSGKVESSAGGVGRNLADCLTRLGANPLLVSNAGAKEHAQALLSKMDHMDKSSIKIVEGARTATCIVILDSQGECPFLIGDMSVHDALYPQQVKDHEALISEAPLVIIDGNIPLETLDFIFDLCSQLQVPVCRKCQRTLDKNYKFF</sequence>
<proteinExistence type="predicted"/>
<organism evidence="3 4">
    <name type="scientific">Oedothorax gibbosus</name>
    <dbReference type="NCBI Taxonomy" id="931172"/>
    <lineage>
        <taxon>Eukaryota</taxon>
        <taxon>Metazoa</taxon>
        <taxon>Ecdysozoa</taxon>
        <taxon>Arthropoda</taxon>
        <taxon>Chelicerata</taxon>
        <taxon>Arachnida</taxon>
        <taxon>Araneae</taxon>
        <taxon>Araneomorphae</taxon>
        <taxon>Entelegynae</taxon>
        <taxon>Araneoidea</taxon>
        <taxon>Linyphiidae</taxon>
        <taxon>Erigoninae</taxon>
        <taxon>Oedothorax</taxon>
    </lineage>
</organism>
<dbReference type="Gene3D" id="3.40.1190.20">
    <property type="match status" value="1"/>
</dbReference>
<dbReference type="InterPro" id="IPR011611">
    <property type="entry name" value="PfkB_dom"/>
</dbReference>
<dbReference type="GO" id="GO:0006796">
    <property type="term" value="P:phosphate-containing compound metabolic process"/>
    <property type="evidence" value="ECO:0007669"/>
    <property type="project" value="UniProtKB-ARBA"/>
</dbReference>
<evidence type="ECO:0000313" key="3">
    <source>
        <dbReference type="EMBL" id="KAG8185111.1"/>
    </source>
</evidence>